<proteinExistence type="inferred from homology"/>
<dbReference type="Gene3D" id="2.40.10.10">
    <property type="entry name" value="Trypsin-like serine proteases"/>
    <property type="match status" value="1"/>
</dbReference>
<organism evidence="11 13">
    <name type="scientific">Odoribacter splanchnicus</name>
    <dbReference type="NCBI Taxonomy" id="28118"/>
    <lineage>
        <taxon>Bacteria</taxon>
        <taxon>Pseudomonadati</taxon>
        <taxon>Bacteroidota</taxon>
        <taxon>Bacteroidia</taxon>
        <taxon>Bacteroidales</taxon>
        <taxon>Odoribacteraceae</taxon>
        <taxon>Odoribacter</taxon>
    </lineage>
</organism>
<evidence type="ECO:0000256" key="6">
    <source>
        <dbReference type="ARBA" id="ARBA00022825"/>
    </source>
</evidence>
<sequence length="720" mass="80970">MKKLLIIALALLSVSIVRADEGMWLLSKLKPLNIEKMQQMGFKLTAEDIYDVNKPGIKDAIVGLGNAGRPFRHFCSGEIISPNGLMLTNHHCGFSAIQSHSSVEHDYLADGFWAYKMEDELTNPGVTASILERMEDVTDRIAPFLKDDMSEMDRGAIIDSISAVIVKEAVAGTKLSGQVQPMFEGNQFFLFLYTIYKDVRLVGAPPQSMGKFGGDTDNWMWPRHTADFSMFRIYTAPDGSPAEYSKDNVPLKPKHYLPVSAKGVKDGDFAMIMGFPGTTDRYTTSFGLQNTMDVTNDIRYKVRTVKLEVMREEMAKSPKTRIQYASKYASCANYWKYSFEQNKALKNLNTKGNKEAIEREFTAWVNADPARKATYGEVLPMIRQGYEDIKEYSVATAYAQEALAGPEAHLFAYRSGRMIEDLCDKEIPAGEKTEIKEALKDMAKAFFKDYNADLDTKLFAALFKIYNDNVDPDLYPEVIDLVNKKYKGNYDKFAAGLQQKSIFMDEAAFNAFLDKPDCKQLAKDPVYIAGKSFYEIWIKLTAYSGEMQEKISKGDRLFVRGLMEMQPDKAWAPNANSTIRLTYGKVGSYKPRDAVFYDYYTTLTGVIEKEGPKGGEFEVPDRLKELYAQQDFAPYGTDKLSVNFITDNDITGGNSGSGVINAEGHLIGTAFDGNSEAMSGDIDFEENLQRCINLDTRYFLWIVDKYAGAKNLINEMTIIK</sequence>
<keyword evidence="6 7" id="KW-0720">Serine protease</keyword>
<dbReference type="AlphaFoldDB" id="A0A3D1UNQ2"/>
<evidence type="ECO:0000313" key="9">
    <source>
        <dbReference type="EMBL" id="MDB9224964.1"/>
    </source>
</evidence>
<dbReference type="Proteomes" id="UP000284434">
    <property type="component" value="Unassembled WGS sequence"/>
</dbReference>
<keyword evidence="5 7" id="KW-0378">Hydrolase</keyword>
<evidence type="ECO:0000313" key="8">
    <source>
        <dbReference type="EMBL" id="MCG4961839.1"/>
    </source>
</evidence>
<accession>A0A3D1UNQ2</accession>
<dbReference type="GeneID" id="61275485"/>
<dbReference type="OMA" id="KDWFFNP"/>
<dbReference type="EMBL" id="JAQMRD010000036">
    <property type="protein sequence ID" value="MDB9224964.1"/>
    <property type="molecule type" value="Genomic_DNA"/>
</dbReference>
<reference evidence="12 13" key="1">
    <citation type="submission" date="2018-08" db="EMBL/GenBank/DDBJ databases">
        <title>A genome reference for cultivated species of the human gut microbiota.</title>
        <authorList>
            <person name="Zou Y."/>
            <person name="Xue W."/>
            <person name="Luo G."/>
        </authorList>
    </citation>
    <scope>NUCLEOTIDE SEQUENCE [LARGE SCALE GENOMIC DNA]</scope>
    <source>
        <strain evidence="10 12">AF14-6AC</strain>
        <strain evidence="11 13">OF03-11</strain>
    </source>
</reference>
<dbReference type="GO" id="GO:0070009">
    <property type="term" value="F:serine-type aminopeptidase activity"/>
    <property type="evidence" value="ECO:0007669"/>
    <property type="project" value="UniProtKB-UniRule"/>
</dbReference>
<dbReference type="EMBL" id="QRYW01000002">
    <property type="protein sequence ID" value="RGV30413.1"/>
    <property type="molecule type" value="Genomic_DNA"/>
</dbReference>
<keyword evidence="3 7" id="KW-0645">Protease</keyword>
<evidence type="ECO:0000256" key="5">
    <source>
        <dbReference type="ARBA" id="ARBA00022801"/>
    </source>
</evidence>
<dbReference type="Proteomes" id="UP001199750">
    <property type="component" value="Unassembled WGS sequence"/>
</dbReference>
<dbReference type="GO" id="GO:0006508">
    <property type="term" value="P:proteolysis"/>
    <property type="evidence" value="ECO:0007669"/>
    <property type="project" value="UniProtKB-KW"/>
</dbReference>
<dbReference type="GO" id="GO:0008239">
    <property type="term" value="F:dipeptidyl-peptidase activity"/>
    <property type="evidence" value="ECO:0007669"/>
    <property type="project" value="UniProtKB-UniRule"/>
</dbReference>
<keyword evidence="4" id="KW-0732">Signal</keyword>
<dbReference type="GO" id="GO:0043171">
    <property type="term" value="P:peptide catabolic process"/>
    <property type="evidence" value="ECO:0007669"/>
    <property type="project" value="UniProtKB-UniRule"/>
</dbReference>
<evidence type="ECO:0000256" key="1">
    <source>
        <dbReference type="ARBA" id="ARBA00010491"/>
    </source>
</evidence>
<dbReference type="RefSeq" id="WP_013612438.1">
    <property type="nucleotide sequence ID" value="NZ_JABWDG010000083.1"/>
</dbReference>
<dbReference type="InterPro" id="IPR009003">
    <property type="entry name" value="Peptidase_S1_PA"/>
</dbReference>
<evidence type="ECO:0000256" key="3">
    <source>
        <dbReference type="ARBA" id="ARBA00022670"/>
    </source>
</evidence>
<evidence type="ECO:0000313" key="10">
    <source>
        <dbReference type="EMBL" id="RGV30413.1"/>
    </source>
</evidence>
<reference evidence="9" key="3">
    <citation type="submission" date="2023-01" db="EMBL/GenBank/DDBJ databases">
        <title>Human gut microbiome strain richness.</title>
        <authorList>
            <person name="Chen-Liaw A."/>
        </authorList>
    </citation>
    <scope>NUCLEOTIDE SEQUENCE</scope>
    <source>
        <strain evidence="9">RTP21484st1_B7_RTP21484_190118</strain>
    </source>
</reference>
<dbReference type="PANTHER" id="PTHR38469:SF1">
    <property type="entry name" value="PERIPLASMIC PEPTIDASE SUBFAMILY S1B"/>
    <property type="match status" value="1"/>
</dbReference>
<name>A0A3D1UNQ2_9BACT</name>
<dbReference type="PANTHER" id="PTHR38469">
    <property type="entry name" value="PERIPLASMIC PEPTIDASE SUBFAMILY S1B"/>
    <property type="match status" value="1"/>
</dbReference>
<evidence type="ECO:0000313" key="12">
    <source>
        <dbReference type="Proteomes" id="UP000283426"/>
    </source>
</evidence>
<evidence type="ECO:0000313" key="11">
    <source>
        <dbReference type="EMBL" id="RGY07825.1"/>
    </source>
</evidence>
<dbReference type="EC" id="3.4.14.-" evidence="7"/>
<comment type="function">
    <text evidence="7">Catalyzes the removal of dipeptides from the N-terminus of oligopeptides.</text>
</comment>
<evidence type="ECO:0000256" key="2">
    <source>
        <dbReference type="ARBA" id="ARBA00022438"/>
    </source>
</evidence>
<dbReference type="EMBL" id="JAKNDN010000047">
    <property type="protein sequence ID" value="MCG4961839.1"/>
    <property type="molecule type" value="Genomic_DNA"/>
</dbReference>
<dbReference type="SUPFAM" id="SSF50494">
    <property type="entry name" value="Trypsin-like serine proteases"/>
    <property type="match status" value="1"/>
</dbReference>
<dbReference type="EMBL" id="QSCO01000007">
    <property type="protein sequence ID" value="RGY07825.1"/>
    <property type="molecule type" value="Genomic_DNA"/>
</dbReference>
<comment type="similarity">
    <text evidence="1 7">Belongs to the peptidase S46 family.</text>
</comment>
<reference evidence="8" key="2">
    <citation type="submission" date="2022-01" db="EMBL/GenBank/DDBJ databases">
        <title>Collection of gut derived symbiotic bacterial strains cultured from healthy donors.</title>
        <authorList>
            <person name="Lin H."/>
            <person name="Kohout C."/>
            <person name="Waligurski E."/>
            <person name="Pamer E.G."/>
        </authorList>
    </citation>
    <scope>NUCLEOTIDE SEQUENCE</scope>
    <source>
        <strain evidence="8">DFI.1.149</strain>
    </source>
</reference>
<comment type="caution">
    <text evidence="11">The sequence shown here is derived from an EMBL/GenBank/DDBJ whole genome shotgun (WGS) entry which is preliminary data.</text>
</comment>
<dbReference type="Proteomes" id="UP001212263">
    <property type="component" value="Unassembled WGS sequence"/>
</dbReference>
<dbReference type="Pfam" id="PF10459">
    <property type="entry name" value="Peptidase_S46"/>
    <property type="match status" value="1"/>
</dbReference>
<evidence type="ECO:0000313" key="13">
    <source>
        <dbReference type="Proteomes" id="UP000284434"/>
    </source>
</evidence>
<dbReference type="Proteomes" id="UP000283426">
    <property type="component" value="Unassembled WGS sequence"/>
</dbReference>
<gene>
    <name evidence="10" type="ORF">DWW24_01725</name>
    <name evidence="11" type="ORF">DXA53_06920</name>
    <name evidence="8" type="ORF">L0P03_18635</name>
    <name evidence="9" type="ORF">PN645_18475</name>
</gene>
<keyword evidence="2 7" id="KW-0031">Aminopeptidase</keyword>
<evidence type="ECO:0000256" key="4">
    <source>
        <dbReference type="ARBA" id="ARBA00022729"/>
    </source>
</evidence>
<dbReference type="InterPro" id="IPR043504">
    <property type="entry name" value="Peptidase_S1_PA_chymotrypsin"/>
</dbReference>
<evidence type="ECO:0000256" key="7">
    <source>
        <dbReference type="RuleBase" id="RU366067"/>
    </source>
</evidence>
<protein>
    <recommendedName>
        <fullName evidence="7">Dipeptidyl-peptidase</fullName>
        <ecNumber evidence="7">3.4.14.-</ecNumber>
    </recommendedName>
</protein>
<dbReference type="InterPro" id="IPR019500">
    <property type="entry name" value="Pep_S46"/>
</dbReference>